<comment type="caution">
    <text evidence="1">The sequence shown here is derived from an EMBL/GenBank/DDBJ whole genome shotgun (WGS) entry which is preliminary data.</text>
</comment>
<dbReference type="SUPFAM" id="SSF48452">
    <property type="entry name" value="TPR-like"/>
    <property type="match status" value="1"/>
</dbReference>
<proteinExistence type="predicted"/>
<name>A0A4R1F9H0_9NOCA</name>
<gene>
    <name evidence="1" type="ORF">DFR71_6621</name>
</gene>
<sequence length="94" mass="10428">MGLLGAGCGKTQVALLERAPTYCERVFGDDHPDTLTTRNNLAAAYQSAGRFAEAIALYERTFTDSERGLGADHPHSAMYRELLISARNRLRRRS</sequence>
<dbReference type="Gene3D" id="1.25.40.10">
    <property type="entry name" value="Tetratricopeptide repeat domain"/>
    <property type="match status" value="1"/>
</dbReference>
<dbReference type="Proteomes" id="UP000294856">
    <property type="component" value="Unassembled WGS sequence"/>
</dbReference>
<protein>
    <submittedName>
        <fullName evidence="1">Tetratricopeptide repeat protein</fullName>
    </submittedName>
</protein>
<keyword evidence="2" id="KW-1185">Reference proteome</keyword>
<dbReference type="EMBL" id="SMFR01000012">
    <property type="protein sequence ID" value="TCJ89409.1"/>
    <property type="molecule type" value="Genomic_DNA"/>
</dbReference>
<evidence type="ECO:0000313" key="1">
    <source>
        <dbReference type="EMBL" id="TCJ89409.1"/>
    </source>
</evidence>
<organism evidence="1 2">
    <name type="scientific">Nocardia alba</name>
    <dbReference type="NCBI Taxonomy" id="225051"/>
    <lineage>
        <taxon>Bacteria</taxon>
        <taxon>Bacillati</taxon>
        <taxon>Actinomycetota</taxon>
        <taxon>Actinomycetes</taxon>
        <taxon>Mycobacteriales</taxon>
        <taxon>Nocardiaceae</taxon>
        <taxon>Nocardia</taxon>
    </lineage>
</organism>
<dbReference type="STRING" id="1210063.GCA_001612665_06414"/>
<evidence type="ECO:0000313" key="2">
    <source>
        <dbReference type="Proteomes" id="UP000294856"/>
    </source>
</evidence>
<accession>A0A4R1F9H0</accession>
<dbReference type="Pfam" id="PF13374">
    <property type="entry name" value="TPR_10"/>
    <property type="match status" value="2"/>
</dbReference>
<reference evidence="1 2" key="1">
    <citation type="submission" date="2019-03" db="EMBL/GenBank/DDBJ databases">
        <title>Genomic Encyclopedia of Type Strains, Phase IV (KMG-IV): sequencing the most valuable type-strain genomes for metagenomic binning, comparative biology and taxonomic classification.</title>
        <authorList>
            <person name="Goeker M."/>
        </authorList>
    </citation>
    <scope>NUCLEOTIDE SEQUENCE [LARGE SCALE GENOMIC DNA]</scope>
    <source>
        <strain evidence="1 2">DSM 44684</strain>
    </source>
</reference>
<dbReference type="InterPro" id="IPR011990">
    <property type="entry name" value="TPR-like_helical_dom_sf"/>
</dbReference>
<dbReference type="AlphaFoldDB" id="A0A4R1F9H0"/>